<dbReference type="Proteomes" id="UP000779900">
    <property type="component" value="Unassembled WGS sequence"/>
</dbReference>
<reference evidence="2" key="1">
    <citation type="submission" date="2019-03" db="EMBL/GenBank/DDBJ databases">
        <title>Lake Tanganyika Metagenome-Assembled Genomes (MAGs).</title>
        <authorList>
            <person name="Tran P."/>
        </authorList>
    </citation>
    <scope>NUCLEOTIDE SEQUENCE</scope>
    <source>
        <strain evidence="2">K_DeepCast_150m_m2_040</strain>
    </source>
</reference>
<dbReference type="AlphaFoldDB" id="A0A938BRC3"/>
<organism evidence="2 3">
    <name type="scientific">candidate division WOR-3 bacterium</name>
    <dbReference type="NCBI Taxonomy" id="2052148"/>
    <lineage>
        <taxon>Bacteria</taxon>
        <taxon>Bacteria division WOR-3</taxon>
    </lineage>
</organism>
<protein>
    <submittedName>
        <fullName evidence="2">Uncharacterized protein</fullName>
    </submittedName>
</protein>
<gene>
    <name evidence="2" type="ORF">FJY68_06485</name>
</gene>
<evidence type="ECO:0000256" key="1">
    <source>
        <dbReference type="SAM" id="MobiDB-lite"/>
    </source>
</evidence>
<evidence type="ECO:0000313" key="2">
    <source>
        <dbReference type="EMBL" id="MBM3331485.1"/>
    </source>
</evidence>
<name>A0A938BRC3_UNCW3</name>
<proteinExistence type="predicted"/>
<sequence>MAGWRALPRVLKERRFRTHRLDETHLVDAGYRARLEAMRPEQVRRYLACATDAVIADYLQRLLEFSREQAALAAAPPGAREGVTFIMGEDRSPDNRFYQAAADYYASDPGARTEEMERNLRCLADVRDYLENHRPAGGPWGVVNIVSHSYEWGGLSVPVREGQGRTDLTAVRLAIASGDLRPLADSVVDCRTDFRIQGCALGRDTALLRLLSIAFGGSDLQRPRVGSSRYFVFYESQRDGGLVQSAGQFFAEYWYVVYPKGQRPGNEELARRFAERYPAQTIDWRSALGRSGPRRPGDPWYRMFSLPATWLTVYPDSVALPRLSTAVARRTWLESQAELGLRLQSLGLGLDDFVWTVRDTSIVDGGDLRRAVIAVGRGTLACIERDVVEPDTLPGSQRRVYGSATQPLFWQEETPARPPAQPPGFNVSFR</sequence>
<accession>A0A938BRC3</accession>
<evidence type="ECO:0000313" key="3">
    <source>
        <dbReference type="Proteomes" id="UP000779900"/>
    </source>
</evidence>
<feature type="region of interest" description="Disordered" evidence="1">
    <location>
        <begin position="411"/>
        <end position="430"/>
    </location>
</feature>
<comment type="caution">
    <text evidence="2">The sequence shown here is derived from an EMBL/GenBank/DDBJ whole genome shotgun (WGS) entry which is preliminary data.</text>
</comment>
<dbReference type="EMBL" id="VGIR01000031">
    <property type="protein sequence ID" value="MBM3331485.1"/>
    <property type="molecule type" value="Genomic_DNA"/>
</dbReference>